<reference evidence="8" key="1">
    <citation type="journal article" date="2019" name="bioRxiv">
        <title>The Genome of the Zebra Mussel, Dreissena polymorpha: A Resource for Invasive Species Research.</title>
        <authorList>
            <person name="McCartney M.A."/>
            <person name="Auch B."/>
            <person name="Kono T."/>
            <person name="Mallez S."/>
            <person name="Zhang Y."/>
            <person name="Obille A."/>
            <person name="Becker A."/>
            <person name="Abrahante J.E."/>
            <person name="Garbe J."/>
            <person name="Badalamenti J.P."/>
            <person name="Herman A."/>
            <person name="Mangelson H."/>
            <person name="Liachko I."/>
            <person name="Sullivan S."/>
            <person name="Sone E.D."/>
            <person name="Koren S."/>
            <person name="Silverstein K.A.T."/>
            <person name="Beckman K.B."/>
            <person name="Gohl D.M."/>
        </authorList>
    </citation>
    <scope>NUCLEOTIDE SEQUENCE</scope>
    <source>
        <strain evidence="8">Duluth1</strain>
        <tissue evidence="8">Whole animal</tissue>
    </source>
</reference>
<dbReference type="AlphaFoldDB" id="A0A9D4NQ71"/>
<evidence type="ECO:0000313" key="8">
    <source>
        <dbReference type="EMBL" id="KAH3898159.1"/>
    </source>
</evidence>
<evidence type="ECO:0000256" key="5">
    <source>
        <dbReference type="ARBA" id="ARBA00023136"/>
    </source>
</evidence>
<evidence type="ECO:0000259" key="7">
    <source>
        <dbReference type="Pfam" id="PF01490"/>
    </source>
</evidence>
<reference evidence="8" key="2">
    <citation type="submission" date="2020-11" db="EMBL/GenBank/DDBJ databases">
        <authorList>
            <person name="McCartney M.A."/>
            <person name="Auch B."/>
            <person name="Kono T."/>
            <person name="Mallez S."/>
            <person name="Becker A."/>
            <person name="Gohl D.M."/>
            <person name="Silverstein K.A.T."/>
            <person name="Koren S."/>
            <person name="Bechman K.B."/>
            <person name="Herman A."/>
            <person name="Abrahante J.E."/>
            <person name="Garbe J."/>
        </authorList>
    </citation>
    <scope>NUCLEOTIDE SEQUENCE</scope>
    <source>
        <strain evidence="8">Duluth1</strain>
        <tissue evidence="8">Whole animal</tissue>
    </source>
</reference>
<comment type="caution">
    <text evidence="8">The sequence shown here is derived from an EMBL/GenBank/DDBJ whole genome shotgun (WGS) entry which is preliminary data.</text>
</comment>
<gene>
    <name evidence="8" type="ORF">DPMN_022378</name>
</gene>
<dbReference type="GO" id="GO:0016020">
    <property type="term" value="C:membrane"/>
    <property type="evidence" value="ECO:0007669"/>
    <property type="project" value="UniProtKB-SubCell"/>
</dbReference>
<dbReference type="EMBL" id="JAIWYP010000001">
    <property type="protein sequence ID" value="KAH3898159.1"/>
    <property type="molecule type" value="Genomic_DNA"/>
</dbReference>
<evidence type="ECO:0000256" key="2">
    <source>
        <dbReference type="ARBA" id="ARBA00022448"/>
    </source>
</evidence>
<keyword evidence="9" id="KW-1185">Reference proteome</keyword>
<evidence type="ECO:0000256" key="4">
    <source>
        <dbReference type="ARBA" id="ARBA00022989"/>
    </source>
</evidence>
<evidence type="ECO:0000313" key="9">
    <source>
        <dbReference type="Proteomes" id="UP000828390"/>
    </source>
</evidence>
<proteinExistence type="predicted"/>
<feature type="transmembrane region" description="Helical" evidence="6">
    <location>
        <begin position="56"/>
        <end position="77"/>
    </location>
</feature>
<feature type="domain" description="Amino acid transporter transmembrane" evidence="7">
    <location>
        <begin position="1"/>
        <end position="131"/>
    </location>
</feature>
<dbReference type="Pfam" id="PF01490">
    <property type="entry name" value="Aa_trans"/>
    <property type="match status" value="1"/>
</dbReference>
<evidence type="ECO:0000256" key="6">
    <source>
        <dbReference type="SAM" id="Phobius"/>
    </source>
</evidence>
<evidence type="ECO:0000256" key="3">
    <source>
        <dbReference type="ARBA" id="ARBA00022692"/>
    </source>
</evidence>
<evidence type="ECO:0000256" key="1">
    <source>
        <dbReference type="ARBA" id="ARBA00004370"/>
    </source>
</evidence>
<keyword evidence="5 6" id="KW-0472">Membrane</keyword>
<keyword evidence="4 6" id="KW-1133">Transmembrane helix</keyword>
<feature type="transmembrane region" description="Helical" evidence="6">
    <location>
        <begin position="97"/>
        <end position="120"/>
    </location>
</feature>
<keyword evidence="2" id="KW-0813">Transport</keyword>
<accession>A0A9D4NQ71</accession>
<sequence>MIIVAGVLLTPTMLGTPADFWFVAVGATCATAVACVILLVSILIDAKHHDGPVIHTTEVTFTSVSVAFGTICFAFGGHPAFPTFQADMKKQSNFGKAVLLGYTIVLLMYLPVSAAGFFAYGHVEDNILATVSSGPRPHGGLHLDHPASSARLYHRR</sequence>
<feature type="transmembrane region" description="Helical" evidence="6">
    <location>
        <begin position="20"/>
        <end position="44"/>
    </location>
</feature>
<dbReference type="InterPro" id="IPR013057">
    <property type="entry name" value="AA_transpt_TM"/>
</dbReference>
<comment type="subcellular location">
    <subcellularLocation>
        <location evidence="1">Membrane</location>
    </subcellularLocation>
</comment>
<dbReference type="Gene3D" id="1.20.1740.10">
    <property type="entry name" value="Amino acid/polyamine transporter I"/>
    <property type="match status" value="1"/>
</dbReference>
<name>A0A9D4NQ71_DREPO</name>
<organism evidence="8 9">
    <name type="scientific">Dreissena polymorpha</name>
    <name type="common">Zebra mussel</name>
    <name type="synonym">Mytilus polymorpha</name>
    <dbReference type="NCBI Taxonomy" id="45954"/>
    <lineage>
        <taxon>Eukaryota</taxon>
        <taxon>Metazoa</taxon>
        <taxon>Spiralia</taxon>
        <taxon>Lophotrochozoa</taxon>
        <taxon>Mollusca</taxon>
        <taxon>Bivalvia</taxon>
        <taxon>Autobranchia</taxon>
        <taxon>Heteroconchia</taxon>
        <taxon>Euheterodonta</taxon>
        <taxon>Imparidentia</taxon>
        <taxon>Neoheterodontei</taxon>
        <taxon>Myida</taxon>
        <taxon>Dreissenoidea</taxon>
        <taxon>Dreissenidae</taxon>
        <taxon>Dreissena</taxon>
    </lineage>
</organism>
<protein>
    <recommendedName>
        <fullName evidence="7">Amino acid transporter transmembrane domain-containing protein</fullName>
    </recommendedName>
</protein>
<keyword evidence="3 6" id="KW-0812">Transmembrane</keyword>
<dbReference type="Proteomes" id="UP000828390">
    <property type="component" value="Unassembled WGS sequence"/>
</dbReference>
<dbReference type="PANTHER" id="PTHR48017">
    <property type="entry name" value="OS05G0424000 PROTEIN-RELATED"/>
    <property type="match status" value="1"/>
</dbReference>